<dbReference type="InterPro" id="IPR017932">
    <property type="entry name" value="GATase_2_dom"/>
</dbReference>
<dbReference type="Gene3D" id="3.60.20.10">
    <property type="entry name" value="Glutamine Phosphoribosylpyrophosphate, subunit 1, domain 1"/>
    <property type="match status" value="1"/>
</dbReference>
<dbReference type="GO" id="GO:0006529">
    <property type="term" value="P:asparagine biosynthetic process"/>
    <property type="evidence" value="ECO:0007669"/>
    <property type="project" value="InterPro"/>
</dbReference>
<dbReference type="InterPro" id="IPR033738">
    <property type="entry name" value="AsnB_N"/>
</dbReference>
<evidence type="ECO:0000256" key="8">
    <source>
        <dbReference type="PIRSR" id="PIRSR001589-2"/>
    </source>
</evidence>
<dbReference type="PANTHER" id="PTHR43284">
    <property type="entry name" value="ASPARAGINE SYNTHETASE (GLUTAMINE-HYDROLYZING)"/>
    <property type="match status" value="1"/>
</dbReference>
<comment type="pathway">
    <text evidence="1">Amino-acid biosynthesis; L-asparagine biosynthesis; L-asparagine from L-aspartate (L-Gln route): step 1/1.</text>
</comment>
<feature type="binding site" evidence="8">
    <location>
        <position position="57"/>
    </location>
    <ligand>
        <name>L-glutamine</name>
        <dbReference type="ChEBI" id="CHEBI:58359"/>
    </ligand>
</feature>
<dbReference type="PATRIC" id="fig|394096.3.peg.7925"/>
<evidence type="ECO:0000259" key="11">
    <source>
        <dbReference type="PROSITE" id="PS51278"/>
    </source>
</evidence>
<feature type="site" description="Important for beta-aspartyl-AMP intermediate formation" evidence="9">
    <location>
        <position position="323"/>
    </location>
</feature>
<feature type="region of interest" description="Disordered" evidence="10">
    <location>
        <begin position="592"/>
        <end position="632"/>
    </location>
</feature>
<dbReference type="Gene3D" id="3.40.50.620">
    <property type="entry name" value="HUPs"/>
    <property type="match status" value="1"/>
</dbReference>
<protein>
    <recommendedName>
        <fullName evidence="3">asparagine synthase (glutamine-hydrolyzing)</fullName>
        <ecNumber evidence="3">6.3.5.4</ecNumber>
    </recommendedName>
</protein>
<name>A0A085W322_9BACT</name>
<evidence type="ECO:0000256" key="10">
    <source>
        <dbReference type="SAM" id="MobiDB-lite"/>
    </source>
</evidence>
<dbReference type="STRING" id="394096.DB31_4191"/>
<evidence type="ECO:0000256" key="6">
    <source>
        <dbReference type="ARBA" id="ARBA00022962"/>
    </source>
</evidence>
<dbReference type="PROSITE" id="PS51278">
    <property type="entry name" value="GATASE_TYPE_2"/>
    <property type="match status" value="1"/>
</dbReference>
<keyword evidence="4 8" id="KW-0547">Nucleotide-binding</keyword>
<dbReference type="GO" id="GO:0004066">
    <property type="term" value="F:asparagine synthase (glutamine-hydrolyzing) activity"/>
    <property type="evidence" value="ECO:0007669"/>
    <property type="project" value="UniProtKB-EC"/>
</dbReference>
<dbReference type="InterPro" id="IPR001962">
    <property type="entry name" value="Asn_synthase"/>
</dbReference>
<reference evidence="12 13" key="1">
    <citation type="submission" date="2014-04" db="EMBL/GenBank/DDBJ databases">
        <title>Genome assembly of Hyalangium minutum DSM 14724.</title>
        <authorList>
            <person name="Sharma G."/>
            <person name="Subramanian S."/>
        </authorList>
    </citation>
    <scope>NUCLEOTIDE SEQUENCE [LARGE SCALE GENOMIC DNA]</scope>
    <source>
        <strain evidence="12 13">DSM 14724</strain>
    </source>
</reference>
<sequence length="632" mass="70749">MALGHLRLSIIDLASGAQPLAGCTPDVQVTFNGEIFNYLSVKAELEAKGHVFKTRSDTEVLTHGWEEWGERLPEKLRGMFAFAIWDAKRQVLFMARDRLGKKPIYYTRVGRDLVFASEVKALFASPGVKRDLDRAQLPAFLALRYVPGPATLFKGIQRLQPGHCLRFQDGEVTVWPFWDVPLSQPQRKHVKESEAQEEFLQLFEESVRIRLMADVPVGVFLSGGLDSTAVTWAMRQNVTAPLKSFSAGYEGDPSSELHYARIAAEALKTEHHEVMLTPEGFSEFMPRLAWHLDEPIADAACIPLYYLSERARQEGVVVVLSGEGADELLAGYPIYAKQLVMEQIHRVPFAGYASAGLSRLVKDAKVRKYLQWLGRPFETRYLGVSRAFSDEALLEEMIRGLPGPHAVDRLHPLHERTQGLSPLSRMLYSDVKTWLPDDLLIKADKMSMAASIELRTPFLDHKLLEFCWSMPDHLKLKGWVGKYLLRQGMEGKLPHEILHRPKRGFPVPTGSWLRNQLHGQLREELLASDSACRSLFPASTVERLLDQHRSGQDRTEEVFALWCLENWAQCYLGTEAPVQAASKAAVTASDVFDSTSTRTTVPGTAPGARSSWKESTPAGMTAEGAQPGDSVF</sequence>
<comment type="similarity">
    <text evidence="2">Belongs to the asparagine synthetase family.</text>
</comment>
<dbReference type="NCBIfam" id="TIGR01536">
    <property type="entry name" value="asn_synth_AEB"/>
    <property type="match status" value="1"/>
</dbReference>
<evidence type="ECO:0000256" key="1">
    <source>
        <dbReference type="ARBA" id="ARBA00005187"/>
    </source>
</evidence>
<comment type="catalytic activity">
    <reaction evidence="7">
        <text>L-aspartate + L-glutamine + ATP + H2O = L-asparagine + L-glutamate + AMP + diphosphate + H(+)</text>
        <dbReference type="Rhea" id="RHEA:12228"/>
        <dbReference type="ChEBI" id="CHEBI:15377"/>
        <dbReference type="ChEBI" id="CHEBI:15378"/>
        <dbReference type="ChEBI" id="CHEBI:29985"/>
        <dbReference type="ChEBI" id="CHEBI:29991"/>
        <dbReference type="ChEBI" id="CHEBI:30616"/>
        <dbReference type="ChEBI" id="CHEBI:33019"/>
        <dbReference type="ChEBI" id="CHEBI:58048"/>
        <dbReference type="ChEBI" id="CHEBI:58359"/>
        <dbReference type="ChEBI" id="CHEBI:456215"/>
        <dbReference type="EC" id="6.3.5.4"/>
    </reaction>
</comment>
<gene>
    <name evidence="12" type="ORF">DB31_4191</name>
</gene>
<proteinExistence type="inferred from homology"/>
<dbReference type="GO" id="GO:0005524">
    <property type="term" value="F:ATP binding"/>
    <property type="evidence" value="ECO:0007669"/>
    <property type="project" value="UniProtKB-KW"/>
</dbReference>
<evidence type="ECO:0000313" key="13">
    <source>
        <dbReference type="Proteomes" id="UP000028725"/>
    </source>
</evidence>
<organism evidence="12 13">
    <name type="scientific">Hyalangium minutum</name>
    <dbReference type="NCBI Taxonomy" id="394096"/>
    <lineage>
        <taxon>Bacteria</taxon>
        <taxon>Pseudomonadati</taxon>
        <taxon>Myxococcota</taxon>
        <taxon>Myxococcia</taxon>
        <taxon>Myxococcales</taxon>
        <taxon>Cystobacterineae</taxon>
        <taxon>Archangiaceae</taxon>
        <taxon>Hyalangium</taxon>
    </lineage>
</organism>
<dbReference type="InterPro" id="IPR006426">
    <property type="entry name" value="Asn_synth_AEB"/>
</dbReference>
<evidence type="ECO:0000256" key="5">
    <source>
        <dbReference type="ARBA" id="ARBA00022840"/>
    </source>
</evidence>
<keyword evidence="13" id="KW-1185">Reference proteome</keyword>
<dbReference type="AlphaFoldDB" id="A0A085W322"/>
<feature type="binding site" evidence="8">
    <location>
        <begin position="321"/>
        <end position="322"/>
    </location>
    <ligand>
        <name>ATP</name>
        <dbReference type="ChEBI" id="CHEBI:30616"/>
    </ligand>
</feature>
<evidence type="ECO:0000256" key="3">
    <source>
        <dbReference type="ARBA" id="ARBA00012737"/>
    </source>
</evidence>
<dbReference type="CDD" id="cd01991">
    <property type="entry name" value="Asn_synthase_B_C"/>
    <property type="match status" value="1"/>
</dbReference>
<dbReference type="EC" id="6.3.5.4" evidence="3"/>
<dbReference type="SUPFAM" id="SSF56235">
    <property type="entry name" value="N-terminal nucleophile aminohydrolases (Ntn hydrolases)"/>
    <property type="match status" value="1"/>
</dbReference>
<evidence type="ECO:0000256" key="4">
    <source>
        <dbReference type="ARBA" id="ARBA00022741"/>
    </source>
</evidence>
<comment type="caution">
    <text evidence="12">The sequence shown here is derived from an EMBL/GenBank/DDBJ whole genome shotgun (WGS) entry which is preliminary data.</text>
</comment>
<keyword evidence="5 8" id="KW-0067">ATP-binding</keyword>
<dbReference type="InterPro" id="IPR051786">
    <property type="entry name" value="ASN_synthetase/amidase"/>
</dbReference>
<dbReference type="Pfam" id="PF00733">
    <property type="entry name" value="Asn_synthase"/>
    <property type="match status" value="1"/>
</dbReference>
<evidence type="ECO:0000313" key="12">
    <source>
        <dbReference type="EMBL" id="KFE62085.1"/>
    </source>
</evidence>
<dbReference type="PANTHER" id="PTHR43284:SF1">
    <property type="entry name" value="ASPARAGINE SYNTHETASE"/>
    <property type="match status" value="1"/>
</dbReference>
<dbReference type="CDD" id="cd00712">
    <property type="entry name" value="AsnB"/>
    <property type="match status" value="1"/>
</dbReference>
<evidence type="ECO:0000256" key="7">
    <source>
        <dbReference type="ARBA" id="ARBA00048741"/>
    </source>
</evidence>
<dbReference type="PIRSF" id="PIRSF001589">
    <property type="entry name" value="Asn_synthetase_glu-h"/>
    <property type="match status" value="1"/>
</dbReference>
<feature type="domain" description="Glutamine amidotransferase type-2" evidence="11">
    <location>
        <begin position="1"/>
        <end position="170"/>
    </location>
</feature>
<evidence type="ECO:0000256" key="9">
    <source>
        <dbReference type="PIRSR" id="PIRSR001589-3"/>
    </source>
</evidence>
<evidence type="ECO:0000256" key="2">
    <source>
        <dbReference type="ARBA" id="ARBA00005752"/>
    </source>
</evidence>
<dbReference type="GO" id="GO:0005829">
    <property type="term" value="C:cytosol"/>
    <property type="evidence" value="ECO:0007669"/>
    <property type="project" value="TreeGrafter"/>
</dbReference>
<dbReference type="EMBL" id="JMCB01000023">
    <property type="protein sequence ID" value="KFE62085.1"/>
    <property type="molecule type" value="Genomic_DNA"/>
</dbReference>
<accession>A0A085W322</accession>
<dbReference type="InterPro" id="IPR029055">
    <property type="entry name" value="Ntn_hydrolases_N"/>
</dbReference>
<dbReference type="SUPFAM" id="SSF52402">
    <property type="entry name" value="Adenine nucleotide alpha hydrolases-like"/>
    <property type="match status" value="1"/>
</dbReference>
<dbReference type="Proteomes" id="UP000028725">
    <property type="component" value="Unassembled WGS sequence"/>
</dbReference>
<feature type="compositionally biased region" description="Polar residues" evidence="10">
    <location>
        <begin position="592"/>
        <end position="602"/>
    </location>
</feature>
<keyword evidence="6" id="KW-0315">Glutamine amidotransferase</keyword>
<dbReference type="Pfam" id="PF13537">
    <property type="entry name" value="GATase_7"/>
    <property type="match status" value="1"/>
</dbReference>
<dbReference type="InterPro" id="IPR014729">
    <property type="entry name" value="Rossmann-like_a/b/a_fold"/>
</dbReference>